<proteinExistence type="predicted"/>
<accession>A0A834QVP1</accession>
<dbReference type="AlphaFoldDB" id="A0A834QVP1"/>
<name>A0A834QVP1_MARMO</name>
<protein>
    <submittedName>
        <fullName evidence="2">Uncharacterized protein</fullName>
    </submittedName>
</protein>
<evidence type="ECO:0000313" key="3">
    <source>
        <dbReference type="Proteomes" id="UP000662637"/>
    </source>
</evidence>
<evidence type="ECO:0000313" key="2">
    <source>
        <dbReference type="EMBL" id="KAF7483651.1"/>
    </source>
</evidence>
<feature type="region of interest" description="Disordered" evidence="1">
    <location>
        <begin position="1"/>
        <end position="104"/>
    </location>
</feature>
<comment type="caution">
    <text evidence="2">The sequence shown here is derived from an EMBL/GenBank/DDBJ whole genome shotgun (WGS) entry which is preliminary data.</text>
</comment>
<reference evidence="2" key="1">
    <citation type="submission" date="2020-08" db="EMBL/GenBank/DDBJ databases">
        <authorList>
            <person name="Shumante A."/>
            <person name="Zimin A.V."/>
            <person name="Puiu D."/>
            <person name="Salzberg S.L."/>
        </authorList>
    </citation>
    <scope>NUCLEOTIDE SEQUENCE</scope>
    <source>
        <strain evidence="2">WC2-LM</strain>
        <tissue evidence="2">Liver</tissue>
    </source>
</reference>
<dbReference type="Proteomes" id="UP000662637">
    <property type="component" value="Unassembled WGS sequence"/>
</dbReference>
<sequence length="104" mass="10866">MIKGPQSLPPILSAPGPVSPQRGQLHPASFLSASPLLARTTSSAKDAFKSPPQATGDWDTGVSHELEARLSPVLGHTPRSHGTSDWERLSLGPPPKSSIGPQDS</sequence>
<dbReference type="EMBL" id="WJEC01000345">
    <property type="protein sequence ID" value="KAF7483651.1"/>
    <property type="molecule type" value="Genomic_DNA"/>
</dbReference>
<gene>
    <name evidence="2" type="ORF">GHT09_004871</name>
</gene>
<evidence type="ECO:0000256" key="1">
    <source>
        <dbReference type="SAM" id="MobiDB-lite"/>
    </source>
</evidence>
<organism evidence="2 3">
    <name type="scientific">Marmota monax</name>
    <name type="common">Woodchuck</name>
    <dbReference type="NCBI Taxonomy" id="9995"/>
    <lineage>
        <taxon>Eukaryota</taxon>
        <taxon>Metazoa</taxon>
        <taxon>Chordata</taxon>
        <taxon>Craniata</taxon>
        <taxon>Vertebrata</taxon>
        <taxon>Euteleostomi</taxon>
        <taxon>Mammalia</taxon>
        <taxon>Eutheria</taxon>
        <taxon>Euarchontoglires</taxon>
        <taxon>Glires</taxon>
        <taxon>Rodentia</taxon>
        <taxon>Sciuromorpha</taxon>
        <taxon>Sciuridae</taxon>
        <taxon>Xerinae</taxon>
        <taxon>Marmotini</taxon>
        <taxon>Marmota</taxon>
    </lineage>
</organism>